<evidence type="ECO:0000313" key="1">
    <source>
        <dbReference type="EMBL" id="AID17712.1"/>
    </source>
</evidence>
<dbReference type="Proteomes" id="UP000033808">
    <property type="component" value="Segment"/>
</dbReference>
<dbReference type="GeneID" id="24620960"/>
<gene>
    <name evidence="1" type="ORF">ECBP5_0057</name>
</gene>
<dbReference type="KEGG" id="vg:24620960"/>
<dbReference type="EMBL" id="KJ749827">
    <property type="protein sequence ID" value="AID17712.1"/>
    <property type="molecule type" value="Genomic_DNA"/>
</dbReference>
<reference evidence="2" key="1">
    <citation type="submission" date="2014-04" db="EMBL/GenBank/DDBJ databases">
        <title>Complete genome sequence of Escherichia coli phage ECBP5.</title>
        <authorList>
            <person name="Lee J.S."/>
            <person name="Jang H.B."/>
            <person name="Kim K.S."/>
            <person name="Kim T.H."/>
            <person name="Park S.B."/>
            <person name="Nho S.W."/>
            <person name="Yu J.E."/>
            <person name="Yu J.E."/>
            <person name="Im S.P."/>
            <person name="Kim S.W."/>
            <person name="Jung T.S."/>
        </authorList>
    </citation>
    <scope>NUCLEOTIDE SEQUENCE [LARGE SCALE GENOMIC DNA]</scope>
</reference>
<accession>A0A0F6N6E9</accession>
<proteinExistence type="predicted"/>
<protein>
    <submittedName>
        <fullName evidence="1">Putative tail spike protein</fullName>
    </submittedName>
</protein>
<sequence length="42" mass="4991">MLSNQELLEKFDELMSHLNSEDNSMAEEFRINLEEVLEYLVS</sequence>
<dbReference type="RefSeq" id="YP_009146428.1">
    <property type="nucleotide sequence ID" value="NC_027330.1"/>
</dbReference>
<organism evidence="1 2">
    <name type="scientific">Escherichia phage ECBP5</name>
    <dbReference type="NCBI Taxonomy" id="1498172"/>
    <lineage>
        <taxon>Viruses</taxon>
        <taxon>Duplodnaviria</taxon>
        <taxon>Heunggongvirae</taxon>
        <taxon>Uroviricota</taxon>
        <taxon>Caudoviricetes</taxon>
        <taxon>Autographivirales</taxon>
        <taxon>Gajwadongvirus</taxon>
        <taxon>Gajwadongvirus ECBP5</taxon>
    </lineage>
</organism>
<keyword evidence="2" id="KW-1185">Reference proteome</keyword>
<evidence type="ECO:0000313" key="2">
    <source>
        <dbReference type="Proteomes" id="UP000033808"/>
    </source>
</evidence>
<reference evidence="1 2" key="2">
    <citation type="journal article" date="2015" name="PLoS ONE">
        <title>Complete Genomic and Lysis-Cassette Characterization of the Novel Phage, KBNP1315, which Infects Avian Pathogenic Escherichia coli (APEC).</title>
        <authorList>
            <person name="Lee J.S."/>
            <person name="Jang H.B."/>
            <person name="Kim K.S."/>
            <person name="Kim T.H."/>
            <person name="Im S.P."/>
            <person name="Kim S.W."/>
            <person name="Lazarte J.M."/>
            <person name="Kim J.S."/>
            <person name="Jung T.S."/>
        </authorList>
    </citation>
    <scope>NUCLEOTIDE SEQUENCE [LARGE SCALE GENOMIC DNA]</scope>
</reference>
<name>A0A0F6N6E9_9CAUD</name>